<organism evidence="1 2">
    <name type="scientific">Teratosphaeria nubilosa</name>
    <dbReference type="NCBI Taxonomy" id="161662"/>
    <lineage>
        <taxon>Eukaryota</taxon>
        <taxon>Fungi</taxon>
        <taxon>Dikarya</taxon>
        <taxon>Ascomycota</taxon>
        <taxon>Pezizomycotina</taxon>
        <taxon>Dothideomycetes</taxon>
        <taxon>Dothideomycetidae</taxon>
        <taxon>Mycosphaerellales</taxon>
        <taxon>Teratosphaeriaceae</taxon>
        <taxon>Teratosphaeria</taxon>
    </lineage>
</organism>
<name>A0A6G1L5X8_9PEZI</name>
<keyword evidence="2" id="KW-1185">Reference proteome</keyword>
<gene>
    <name evidence="1" type="ORF">EJ03DRAFT_121629</name>
</gene>
<dbReference type="Proteomes" id="UP000799436">
    <property type="component" value="Unassembled WGS sequence"/>
</dbReference>
<accession>A0A6G1L5X8</accession>
<proteinExistence type="predicted"/>
<dbReference type="EMBL" id="ML995845">
    <property type="protein sequence ID" value="KAF2768343.1"/>
    <property type="molecule type" value="Genomic_DNA"/>
</dbReference>
<dbReference type="AlphaFoldDB" id="A0A6G1L5X8"/>
<evidence type="ECO:0000313" key="1">
    <source>
        <dbReference type="EMBL" id="KAF2768343.1"/>
    </source>
</evidence>
<evidence type="ECO:0000313" key="2">
    <source>
        <dbReference type="Proteomes" id="UP000799436"/>
    </source>
</evidence>
<reference evidence="1" key="1">
    <citation type="journal article" date="2020" name="Stud. Mycol.">
        <title>101 Dothideomycetes genomes: a test case for predicting lifestyles and emergence of pathogens.</title>
        <authorList>
            <person name="Haridas S."/>
            <person name="Albert R."/>
            <person name="Binder M."/>
            <person name="Bloem J."/>
            <person name="Labutti K."/>
            <person name="Salamov A."/>
            <person name="Andreopoulos B."/>
            <person name="Baker S."/>
            <person name="Barry K."/>
            <person name="Bills G."/>
            <person name="Bluhm B."/>
            <person name="Cannon C."/>
            <person name="Castanera R."/>
            <person name="Culley D."/>
            <person name="Daum C."/>
            <person name="Ezra D."/>
            <person name="Gonzalez J."/>
            <person name="Henrissat B."/>
            <person name="Kuo A."/>
            <person name="Liang C."/>
            <person name="Lipzen A."/>
            <person name="Lutzoni F."/>
            <person name="Magnuson J."/>
            <person name="Mondo S."/>
            <person name="Nolan M."/>
            <person name="Ohm R."/>
            <person name="Pangilinan J."/>
            <person name="Park H.-J."/>
            <person name="Ramirez L."/>
            <person name="Alfaro M."/>
            <person name="Sun H."/>
            <person name="Tritt A."/>
            <person name="Yoshinaga Y."/>
            <person name="Zwiers L.-H."/>
            <person name="Turgeon B."/>
            <person name="Goodwin S."/>
            <person name="Spatafora J."/>
            <person name="Crous P."/>
            <person name="Grigoriev I."/>
        </authorList>
    </citation>
    <scope>NUCLEOTIDE SEQUENCE</scope>
    <source>
        <strain evidence="1">CBS 116005</strain>
    </source>
</reference>
<protein>
    <submittedName>
        <fullName evidence="1">Uncharacterized protein</fullName>
    </submittedName>
</protein>
<sequence>MLVGIFHSSLPRHQVGEVFCSQSLTCLCVLPASPRSALSSVARALAAVEPASVSCWSDCPPRFQRWRYQSMSSSRVGPQRRKDSIDSKETVNLLVNFDMWRVTLPRLPMQYQTRADPMCVYSNNGELGALLRTCRSSP</sequence>